<dbReference type="EMBL" id="HF935723">
    <property type="protein sequence ID" value="CCX12676.1"/>
    <property type="molecule type" value="Genomic_DNA"/>
</dbReference>
<evidence type="ECO:0000256" key="1">
    <source>
        <dbReference type="SAM" id="MobiDB-lite"/>
    </source>
</evidence>
<feature type="compositionally biased region" description="Polar residues" evidence="1">
    <location>
        <begin position="94"/>
        <end position="114"/>
    </location>
</feature>
<reference evidence="3 4" key="1">
    <citation type="journal article" date="2013" name="PLoS Genet.">
        <title>The genome and development-dependent transcriptomes of Pyronema confluens: a window into fungal evolution.</title>
        <authorList>
            <person name="Traeger S."/>
            <person name="Altegoer F."/>
            <person name="Freitag M."/>
            <person name="Gabaldon T."/>
            <person name="Kempken F."/>
            <person name="Kumar A."/>
            <person name="Marcet-Houben M."/>
            <person name="Poggeler S."/>
            <person name="Stajich J.E."/>
            <person name="Nowrousian M."/>
        </authorList>
    </citation>
    <scope>NUCLEOTIDE SEQUENCE [LARGE SCALE GENOMIC DNA]</scope>
    <source>
        <strain evidence="4">CBS 100304</strain>
        <tissue evidence="3">Vegetative mycelium</tissue>
    </source>
</reference>
<dbReference type="Proteomes" id="UP000018144">
    <property type="component" value="Unassembled WGS sequence"/>
</dbReference>
<feature type="transmembrane region" description="Helical" evidence="2">
    <location>
        <begin position="220"/>
        <end position="243"/>
    </location>
</feature>
<proteinExistence type="predicted"/>
<feature type="region of interest" description="Disordered" evidence="1">
    <location>
        <begin position="1"/>
        <end position="129"/>
    </location>
</feature>
<protein>
    <submittedName>
        <fullName evidence="3">Uncharacterized protein</fullName>
    </submittedName>
</protein>
<feature type="compositionally biased region" description="Polar residues" evidence="1">
    <location>
        <begin position="1"/>
        <end position="37"/>
    </location>
</feature>
<feature type="region of interest" description="Disordered" evidence="1">
    <location>
        <begin position="290"/>
        <end position="322"/>
    </location>
</feature>
<evidence type="ECO:0000313" key="3">
    <source>
        <dbReference type="EMBL" id="CCX12676.1"/>
    </source>
</evidence>
<organism evidence="3 4">
    <name type="scientific">Pyronema omphalodes (strain CBS 100304)</name>
    <name type="common">Pyronema confluens</name>
    <dbReference type="NCBI Taxonomy" id="1076935"/>
    <lineage>
        <taxon>Eukaryota</taxon>
        <taxon>Fungi</taxon>
        <taxon>Dikarya</taxon>
        <taxon>Ascomycota</taxon>
        <taxon>Pezizomycotina</taxon>
        <taxon>Pezizomycetes</taxon>
        <taxon>Pezizales</taxon>
        <taxon>Pyronemataceae</taxon>
        <taxon>Pyronema</taxon>
    </lineage>
</organism>
<gene>
    <name evidence="3" type="ORF">PCON_12270</name>
</gene>
<name>U4LJL6_PYROM</name>
<feature type="transmembrane region" description="Helical" evidence="2">
    <location>
        <begin position="249"/>
        <end position="272"/>
    </location>
</feature>
<keyword evidence="2" id="KW-0472">Membrane</keyword>
<dbReference type="OrthoDB" id="10556922at2759"/>
<dbReference type="AlphaFoldDB" id="U4LJL6"/>
<keyword evidence="2" id="KW-0812">Transmembrane</keyword>
<keyword evidence="2" id="KW-1133">Transmembrane helix</keyword>
<keyword evidence="4" id="KW-1185">Reference proteome</keyword>
<feature type="compositionally biased region" description="Polar residues" evidence="1">
    <location>
        <begin position="311"/>
        <end position="322"/>
    </location>
</feature>
<evidence type="ECO:0000313" key="4">
    <source>
        <dbReference type="Proteomes" id="UP000018144"/>
    </source>
</evidence>
<accession>U4LJL6</accession>
<sequence length="322" mass="35744">MSHTQQQYWSSHSQPAGYDNQYNAPLGTQHTHQSSAQYHDRRTQNPGAPLRDAVHQSSAHFAHHPPGYGSVALPLYPTRRDDYVYPPTPRPENTETVPTQFYQKPSRINSDTTNPPHPPNSPGYQEYQNGYATEGYAGNITSAGARYSEKGPATIGIERTESDVGGLGSGSVLSNGDSRLETASIVMHSISMQPTLNIISPGRQDDLATREAITEKVSQLPALLVLLIVLAMMGAIATGQALGDQYFDYSYGGIGCVVLVGCWFWYFIWVCIRCKTPWFDDTSKLESREETRAKEIQQKRNNRAMKKAKQSESQTDMQVVKL</sequence>
<evidence type="ECO:0000256" key="2">
    <source>
        <dbReference type="SAM" id="Phobius"/>
    </source>
</evidence>